<dbReference type="Proteomes" id="UP000002350">
    <property type="component" value="Chromosome"/>
</dbReference>
<evidence type="ECO:0000313" key="3">
    <source>
        <dbReference type="Proteomes" id="UP000002350"/>
    </source>
</evidence>
<evidence type="ECO:0000313" key="2">
    <source>
        <dbReference type="EMBL" id="BAJ04041.1"/>
    </source>
</evidence>
<dbReference type="HOGENOM" id="CLU_040513_0_0_6"/>
<gene>
    <name evidence="2" type="ordered locus">SVI_4070</name>
</gene>
<keyword evidence="3" id="KW-1185">Reference proteome</keyword>
<dbReference type="STRING" id="637905.SVI_4070"/>
<sequence length="417" mass="47267">MLSLIILISPLQTMAEPDDKTLVILTTLSEKPLQPIIEKFKQQHNDIEIKIIHRRTSTSIKLLNQGYIGDIDLVISTSPFLMNRLIKTKQLKQLDTKYQPPLWLAPHSLAADNRIVVFGYSGAVILWNKDYLKQYQLPIPTHWEDLTQAVFFQHITMSTPTRSGTTQMMVESILQHYGWDKGWSLLLNIGANLATISSRSFGVSESISSGMLAAGPMIDSYAINLAKLDYLGFSYLSNVALMPCYVGIIEGSVQDKLSTQFIDFLLSEPNQQALPSSTLAKQSIHDPSLANTLNFTLNQGLMLQRELTINTLFDLAISQQLPQLQDAWLSVIEAEQTFKDQPSKLAEIHRAKQLMFQFPISETQALEMQTMNNHYGGDPQYNPVKVRLLQNWRQRLSLNLNKASRIINDINEQEHQE</sequence>
<accession>D4ZDY0</accession>
<reference evidence="3" key="1">
    <citation type="journal article" date="2010" name="Mol. Biosyst.">
        <title>Complete genome sequence and comparative analysis of Shewanella violacea, a psychrophilic and piezophilic bacterium from deep sea floor sediments.</title>
        <authorList>
            <person name="Aono E."/>
            <person name="Baba T."/>
            <person name="Ara T."/>
            <person name="Nishi T."/>
            <person name="Nakamichi T."/>
            <person name="Inamoto E."/>
            <person name="Toyonaga H."/>
            <person name="Hasegawa M."/>
            <person name="Takai Y."/>
            <person name="Okumura Y."/>
            <person name="Baba M."/>
            <person name="Tomita M."/>
            <person name="Kato C."/>
            <person name="Oshima T."/>
            <person name="Nakasone K."/>
            <person name="Mori H."/>
        </authorList>
    </citation>
    <scope>NUCLEOTIDE SEQUENCE [LARGE SCALE GENOMIC DNA]</scope>
    <source>
        <strain evidence="3">JCM 10179 / CIP 106290 / LMG 19151 / DSS12</strain>
    </source>
</reference>
<dbReference type="eggNOG" id="COG1840">
    <property type="taxonomic scope" value="Bacteria"/>
</dbReference>
<dbReference type="Pfam" id="PF13343">
    <property type="entry name" value="SBP_bac_6"/>
    <property type="match status" value="1"/>
</dbReference>
<organism evidence="2 3">
    <name type="scientific">Shewanella violacea (strain JCM 10179 / CIP 106290 / LMG 19151 / DSS12)</name>
    <dbReference type="NCBI Taxonomy" id="637905"/>
    <lineage>
        <taxon>Bacteria</taxon>
        <taxon>Pseudomonadati</taxon>
        <taxon>Pseudomonadota</taxon>
        <taxon>Gammaproteobacteria</taxon>
        <taxon>Alteromonadales</taxon>
        <taxon>Shewanellaceae</taxon>
        <taxon>Shewanella</taxon>
    </lineage>
</organism>
<dbReference type="PANTHER" id="PTHR30006">
    <property type="entry name" value="THIAMINE-BINDING PERIPLASMIC PROTEIN-RELATED"/>
    <property type="match status" value="1"/>
</dbReference>
<proteinExistence type="predicted"/>
<dbReference type="SUPFAM" id="SSF53850">
    <property type="entry name" value="Periplasmic binding protein-like II"/>
    <property type="match status" value="1"/>
</dbReference>
<keyword evidence="1" id="KW-0732">Signal</keyword>
<dbReference type="EMBL" id="AP011177">
    <property type="protein sequence ID" value="BAJ04041.1"/>
    <property type="molecule type" value="Genomic_DNA"/>
</dbReference>
<name>D4ZDY0_SHEVD</name>
<protein>
    <submittedName>
        <fullName evidence="2">Phosphoglycerate transport regulatory protein PgtC, putative</fullName>
    </submittedName>
</protein>
<dbReference type="KEGG" id="svo:SVI_4070"/>
<dbReference type="AlphaFoldDB" id="D4ZDY0"/>
<dbReference type="Gene3D" id="3.40.190.10">
    <property type="entry name" value="Periplasmic binding protein-like II"/>
    <property type="match status" value="2"/>
</dbReference>
<evidence type="ECO:0000256" key="1">
    <source>
        <dbReference type="ARBA" id="ARBA00022729"/>
    </source>
</evidence>
<dbReference type="GO" id="GO:0030288">
    <property type="term" value="C:outer membrane-bounded periplasmic space"/>
    <property type="evidence" value="ECO:0007669"/>
    <property type="project" value="TreeGrafter"/>
</dbReference>
<dbReference type="PANTHER" id="PTHR30006:SF25">
    <property type="entry name" value="PHOSPHOGLYCERATE TRANSPORT REGULATORY PROTEIN PGTC"/>
    <property type="match status" value="1"/>
</dbReference>